<sequence>MKRTVLKSKTEAKKEKASLPKGGGTVERKSLFGRYADSEMLSQLKGLALDPCRPDVSRDSIRPLWNQTLKVREVMGLGDSGFPRVYFSLEEAGNVVKLLGVQSGSLRRKRKLQQFLRDKFRIPLGLASEASENQHMSKLSRGKSSHASSGSCLLNSVDSTISFDKKTVLDSQSSGSLLTFDDNFQGKLGSSESSVPDNATDYNPPNKDTSPLVDSSESVNGSNPSTPEDLTSHELASPDSSSFISNSDEPKNMHCLKPRRSARLQNFIGDHLQRLAIPIGPRFQANVPDWTGPAKRGCSNGKDSDSDSSRWLGTPSWPIAGDEVETTERAVGKGRSSSCLCECPGSHDCIKHHISEESLSLEYDLGPAFFDWKFDEMGEVVSKLWTLKEQQTFESLVKRHPQKNLLKHAKQSFPRKSRGCILRYYLNVFTPTHLSLQTCSVKEVDSDDMVDTDEIDLGDRSDGRNSVGSSRDVKYLRCF</sequence>
<gene>
    <name evidence="2" type="ORF">RJ640_018387</name>
</gene>
<feature type="region of interest" description="Disordered" evidence="1">
    <location>
        <begin position="131"/>
        <end position="150"/>
    </location>
</feature>
<name>A0AA88TZW9_9ASTE</name>
<feature type="compositionally biased region" description="Low complexity" evidence="1">
    <location>
        <begin position="237"/>
        <end position="247"/>
    </location>
</feature>
<dbReference type="AlphaFoldDB" id="A0AA88TZW9"/>
<dbReference type="PANTHER" id="PTHR46872">
    <property type="entry name" value="DNA BINDING PROTEIN"/>
    <property type="match status" value="1"/>
</dbReference>
<dbReference type="PANTHER" id="PTHR46872:SF10">
    <property type="entry name" value="MYB-LIKE DOMAIN-CONTAINING PROTEIN"/>
    <property type="match status" value="1"/>
</dbReference>
<evidence type="ECO:0000313" key="3">
    <source>
        <dbReference type="Proteomes" id="UP001187471"/>
    </source>
</evidence>
<dbReference type="EMBL" id="JAVXUO010003150">
    <property type="protein sequence ID" value="KAK2966134.1"/>
    <property type="molecule type" value="Genomic_DNA"/>
</dbReference>
<evidence type="ECO:0000313" key="2">
    <source>
        <dbReference type="EMBL" id="KAK2966134.1"/>
    </source>
</evidence>
<feature type="region of interest" description="Disordered" evidence="1">
    <location>
        <begin position="294"/>
        <end position="319"/>
    </location>
</feature>
<comment type="caution">
    <text evidence="2">The sequence shown here is derived from an EMBL/GenBank/DDBJ whole genome shotgun (WGS) entry which is preliminary data.</text>
</comment>
<proteinExistence type="predicted"/>
<keyword evidence="3" id="KW-1185">Reference proteome</keyword>
<feature type="compositionally biased region" description="Polar residues" evidence="1">
    <location>
        <begin position="188"/>
        <end position="229"/>
    </location>
</feature>
<accession>A0AA88TZW9</accession>
<reference evidence="2" key="1">
    <citation type="submission" date="2022-12" db="EMBL/GenBank/DDBJ databases">
        <title>Draft genome assemblies for two species of Escallonia (Escalloniales).</title>
        <authorList>
            <person name="Chanderbali A."/>
            <person name="Dervinis C."/>
            <person name="Anghel I."/>
            <person name="Soltis D."/>
            <person name="Soltis P."/>
            <person name="Zapata F."/>
        </authorList>
    </citation>
    <scope>NUCLEOTIDE SEQUENCE</scope>
    <source>
        <strain evidence="2">UCBG92.1500</strain>
        <tissue evidence="2">Leaf</tissue>
    </source>
</reference>
<organism evidence="2 3">
    <name type="scientific">Escallonia rubra</name>
    <dbReference type="NCBI Taxonomy" id="112253"/>
    <lineage>
        <taxon>Eukaryota</taxon>
        <taxon>Viridiplantae</taxon>
        <taxon>Streptophyta</taxon>
        <taxon>Embryophyta</taxon>
        <taxon>Tracheophyta</taxon>
        <taxon>Spermatophyta</taxon>
        <taxon>Magnoliopsida</taxon>
        <taxon>eudicotyledons</taxon>
        <taxon>Gunneridae</taxon>
        <taxon>Pentapetalae</taxon>
        <taxon>asterids</taxon>
        <taxon>campanulids</taxon>
        <taxon>Escalloniales</taxon>
        <taxon>Escalloniaceae</taxon>
        <taxon>Escallonia</taxon>
    </lineage>
</organism>
<feature type="compositionally biased region" description="Basic and acidic residues" evidence="1">
    <location>
        <begin position="8"/>
        <end position="18"/>
    </location>
</feature>
<dbReference type="Proteomes" id="UP001187471">
    <property type="component" value="Unassembled WGS sequence"/>
</dbReference>
<evidence type="ECO:0000256" key="1">
    <source>
        <dbReference type="SAM" id="MobiDB-lite"/>
    </source>
</evidence>
<protein>
    <submittedName>
        <fullName evidence="2">Uncharacterized protein</fullName>
    </submittedName>
</protein>
<feature type="region of interest" description="Disordered" evidence="1">
    <location>
        <begin position="1"/>
        <end position="25"/>
    </location>
</feature>
<feature type="region of interest" description="Disordered" evidence="1">
    <location>
        <begin position="188"/>
        <end position="254"/>
    </location>
</feature>